<evidence type="ECO:0000313" key="1">
    <source>
        <dbReference type="EMBL" id="MBR7784693.1"/>
    </source>
</evidence>
<name>A0A941DPK0_9BURK</name>
<proteinExistence type="predicted"/>
<feature type="non-terminal residue" evidence="1">
    <location>
        <position position="1"/>
    </location>
</feature>
<dbReference type="EMBL" id="JAGSPN010000497">
    <property type="protein sequence ID" value="MBR7784693.1"/>
    <property type="molecule type" value="Genomic_DNA"/>
</dbReference>
<protein>
    <submittedName>
        <fullName evidence="1">Uncharacterized protein</fullName>
    </submittedName>
</protein>
<dbReference type="Proteomes" id="UP000680067">
    <property type="component" value="Unassembled WGS sequence"/>
</dbReference>
<sequence>RDSPEMGRLIAKSLRTEAREKRRPVLGGLAEILYAFADFFDGKLHLAEPEFERTATMFELIGDSEGLAFSLLGTVAVWRRHGRAEQAYSLCHSRILPILPEG</sequence>
<dbReference type="AlphaFoldDB" id="A0A941DPK0"/>
<accession>A0A941DPK0</accession>
<keyword evidence="2" id="KW-1185">Reference proteome</keyword>
<evidence type="ECO:0000313" key="2">
    <source>
        <dbReference type="Proteomes" id="UP000680067"/>
    </source>
</evidence>
<gene>
    <name evidence="1" type="ORF">KDM89_21400</name>
</gene>
<organism evidence="1 2">
    <name type="scientific">Undibacterium luofuense</name>
    <dbReference type="NCBI Taxonomy" id="2828733"/>
    <lineage>
        <taxon>Bacteria</taxon>
        <taxon>Pseudomonadati</taxon>
        <taxon>Pseudomonadota</taxon>
        <taxon>Betaproteobacteria</taxon>
        <taxon>Burkholderiales</taxon>
        <taxon>Oxalobacteraceae</taxon>
        <taxon>Undibacterium</taxon>
    </lineage>
</organism>
<feature type="non-terminal residue" evidence="1">
    <location>
        <position position="102"/>
    </location>
</feature>
<comment type="caution">
    <text evidence="1">The sequence shown here is derived from an EMBL/GenBank/DDBJ whole genome shotgun (WGS) entry which is preliminary data.</text>
</comment>
<reference evidence="1" key="1">
    <citation type="submission" date="2021-04" db="EMBL/GenBank/DDBJ databases">
        <title>novel species isolated from subtropical streams in China.</title>
        <authorList>
            <person name="Lu H."/>
        </authorList>
    </citation>
    <scope>NUCLEOTIDE SEQUENCE</scope>
    <source>
        <strain evidence="1">LFS511W</strain>
    </source>
</reference>